<organism evidence="2 3">
    <name type="scientific">Pelobates cultripes</name>
    <name type="common">Western spadefoot toad</name>
    <dbReference type="NCBI Taxonomy" id="61616"/>
    <lineage>
        <taxon>Eukaryota</taxon>
        <taxon>Metazoa</taxon>
        <taxon>Chordata</taxon>
        <taxon>Craniata</taxon>
        <taxon>Vertebrata</taxon>
        <taxon>Euteleostomi</taxon>
        <taxon>Amphibia</taxon>
        <taxon>Batrachia</taxon>
        <taxon>Anura</taxon>
        <taxon>Pelobatoidea</taxon>
        <taxon>Pelobatidae</taxon>
        <taxon>Pelobates</taxon>
    </lineage>
</organism>
<keyword evidence="3" id="KW-1185">Reference proteome</keyword>
<gene>
    <name evidence="2" type="ORF">PECUL_23A050327</name>
</gene>
<keyword evidence="1" id="KW-0472">Membrane</keyword>
<feature type="transmembrane region" description="Helical" evidence="1">
    <location>
        <begin position="21"/>
        <end position="41"/>
    </location>
</feature>
<dbReference type="InterPro" id="IPR052055">
    <property type="entry name" value="Hepadnavirus_pol/RT"/>
</dbReference>
<dbReference type="PANTHER" id="PTHR33050:SF7">
    <property type="entry name" value="RIBONUCLEASE H"/>
    <property type="match status" value="1"/>
</dbReference>
<proteinExistence type="predicted"/>
<feature type="non-terminal residue" evidence="2">
    <location>
        <position position="1"/>
    </location>
</feature>
<feature type="non-terminal residue" evidence="2">
    <location>
        <position position="133"/>
    </location>
</feature>
<evidence type="ECO:0000313" key="3">
    <source>
        <dbReference type="Proteomes" id="UP001295444"/>
    </source>
</evidence>
<protein>
    <submittedName>
        <fullName evidence="2">Uncharacterized protein</fullName>
    </submittedName>
</protein>
<accession>A0AAD1S208</accession>
<evidence type="ECO:0000256" key="1">
    <source>
        <dbReference type="SAM" id="Phobius"/>
    </source>
</evidence>
<keyword evidence="1" id="KW-0812">Transmembrane</keyword>
<dbReference type="EMBL" id="OW240915">
    <property type="protein sequence ID" value="CAH2284581.1"/>
    <property type="molecule type" value="Genomic_DNA"/>
</dbReference>
<dbReference type="PANTHER" id="PTHR33050">
    <property type="entry name" value="REVERSE TRANSCRIPTASE DOMAIN-CONTAINING PROTEIN"/>
    <property type="match status" value="1"/>
</dbReference>
<dbReference type="Proteomes" id="UP001295444">
    <property type="component" value="Chromosome 04"/>
</dbReference>
<reference evidence="2" key="1">
    <citation type="submission" date="2022-03" db="EMBL/GenBank/DDBJ databases">
        <authorList>
            <person name="Alioto T."/>
            <person name="Alioto T."/>
            <person name="Gomez Garrido J."/>
        </authorList>
    </citation>
    <scope>NUCLEOTIDE SEQUENCE</scope>
</reference>
<name>A0AAD1S208_PELCU</name>
<keyword evidence="1" id="KW-1133">Transmembrane helix</keyword>
<dbReference type="AlphaFoldDB" id="A0AAD1S208"/>
<sequence>DRRHQLRKKLMRILCLHKITARAYMSILGSLSSTIGLTRWAQWHIQIPQRFFLTQYKHLNLNQPIHLKSKVKEALKWRLSKPNLTKGFPLGDIPWMVVTTDASQTVSGAHLYQIYLQGKWPVYLRGASSNYLE</sequence>
<evidence type="ECO:0000313" key="2">
    <source>
        <dbReference type="EMBL" id="CAH2284581.1"/>
    </source>
</evidence>